<evidence type="ECO:0000259" key="8">
    <source>
        <dbReference type="PROSITE" id="PS51007"/>
    </source>
</evidence>
<evidence type="ECO:0000256" key="4">
    <source>
        <dbReference type="ARBA" id="ARBA00022982"/>
    </source>
</evidence>
<dbReference type="Proteomes" id="UP000245765">
    <property type="component" value="Unassembled WGS sequence"/>
</dbReference>
<name>A0A317F889_9PROT</name>
<evidence type="ECO:0000256" key="7">
    <source>
        <dbReference type="SAM" id="SignalP"/>
    </source>
</evidence>
<dbReference type="Pfam" id="PF00034">
    <property type="entry name" value="Cytochrom_C"/>
    <property type="match status" value="1"/>
</dbReference>
<dbReference type="InterPro" id="IPR009056">
    <property type="entry name" value="Cyt_c-like_dom"/>
</dbReference>
<organism evidence="9 10">
    <name type="scientific">Falsiroseomonas bella</name>
    <dbReference type="NCBI Taxonomy" id="2184016"/>
    <lineage>
        <taxon>Bacteria</taxon>
        <taxon>Pseudomonadati</taxon>
        <taxon>Pseudomonadota</taxon>
        <taxon>Alphaproteobacteria</taxon>
        <taxon>Acetobacterales</taxon>
        <taxon>Roseomonadaceae</taxon>
        <taxon>Falsiroseomonas</taxon>
    </lineage>
</organism>
<sequence>MIARMTMAAALAWAAAGGAQAADAQRGRQLFAACQACHTVDGENGVGPTLKGVVGRRAGTVEDFRYSPAMRRSTVVWNAATLERFMADPQQVVRGNRMPFEGVADETDRADITAFLEQDAK</sequence>
<feature type="chain" id="PRO_5016249586" evidence="7">
    <location>
        <begin position="22"/>
        <end position="121"/>
    </location>
</feature>
<evidence type="ECO:0000256" key="5">
    <source>
        <dbReference type="ARBA" id="ARBA00023004"/>
    </source>
</evidence>
<evidence type="ECO:0000256" key="2">
    <source>
        <dbReference type="ARBA" id="ARBA00022617"/>
    </source>
</evidence>
<evidence type="ECO:0000256" key="1">
    <source>
        <dbReference type="ARBA" id="ARBA00022448"/>
    </source>
</evidence>
<keyword evidence="5 6" id="KW-0408">Iron</keyword>
<dbReference type="GO" id="GO:0020037">
    <property type="term" value="F:heme binding"/>
    <property type="evidence" value="ECO:0007669"/>
    <property type="project" value="InterPro"/>
</dbReference>
<evidence type="ECO:0000256" key="6">
    <source>
        <dbReference type="PROSITE-ProRule" id="PRU00433"/>
    </source>
</evidence>
<dbReference type="GO" id="GO:0009055">
    <property type="term" value="F:electron transfer activity"/>
    <property type="evidence" value="ECO:0007669"/>
    <property type="project" value="InterPro"/>
</dbReference>
<dbReference type="InterPro" id="IPR036909">
    <property type="entry name" value="Cyt_c-like_dom_sf"/>
</dbReference>
<dbReference type="SUPFAM" id="SSF46626">
    <property type="entry name" value="Cytochrome c"/>
    <property type="match status" value="1"/>
</dbReference>
<dbReference type="PANTHER" id="PTHR11961">
    <property type="entry name" value="CYTOCHROME C"/>
    <property type="match status" value="1"/>
</dbReference>
<comment type="caution">
    <text evidence="9">The sequence shown here is derived from an EMBL/GenBank/DDBJ whole genome shotgun (WGS) entry which is preliminary data.</text>
</comment>
<evidence type="ECO:0000313" key="9">
    <source>
        <dbReference type="EMBL" id="PWS34237.1"/>
    </source>
</evidence>
<proteinExistence type="predicted"/>
<dbReference type="EMBL" id="QGNA01000008">
    <property type="protein sequence ID" value="PWS34237.1"/>
    <property type="molecule type" value="Genomic_DNA"/>
</dbReference>
<keyword evidence="7" id="KW-0732">Signal</keyword>
<feature type="signal peptide" evidence="7">
    <location>
        <begin position="1"/>
        <end position="21"/>
    </location>
</feature>
<keyword evidence="4" id="KW-0249">Electron transport</keyword>
<reference evidence="10" key="1">
    <citation type="submission" date="2018-05" db="EMBL/GenBank/DDBJ databases">
        <authorList>
            <person name="Du Z."/>
            <person name="Wang X."/>
        </authorList>
    </citation>
    <scope>NUCLEOTIDE SEQUENCE [LARGE SCALE GENOMIC DNA]</scope>
    <source>
        <strain evidence="10">CQN31</strain>
    </source>
</reference>
<protein>
    <submittedName>
        <fullName evidence="9">Cytochrome c family protein</fullName>
    </submittedName>
</protein>
<evidence type="ECO:0000256" key="3">
    <source>
        <dbReference type="ARBA" id="ARBA00022723"/>
    </source>
</evidence>
<dbReference type="PROSITE" id="PS51007">
    <property type="entry name" value="CYTC"/>
    <property type="match status" value="1"/>
</dbReference>
<feature type="domain" description="Cytochrome c" evidence="8">
    <location>
        <begin position="22"/>
        <end position="120"/>
    </location>
</feature>
<gene>
    <name evidence="9" type="ORF">DFH01_26810</name>
</gene>
<keyword evidence="10" id="KW-1185">Reference proteome</keyword>
<evidence type="ECO:0000313" key="10">
    <source>
        <dbReference type="Proteomes" id="UP000245765"/>
    </source>
</evidence>
<dbReference type="PRINTS" id="PR00604">
    <property type="entry name" value="CYTCHRMECIAB"/>
</dbReference>
<keyword evidence="1" id="KW-0813">Transport</keyword>
<dbReference type="InterPro" id="IPR002327">
    <property type="entry name" value="Cyt_c_1A/1B"/>
</dbReference>
<keyword evidence="3 6" id="KW-0479">Metal-binding</keyword>
<dbReference type="OrthoDB" id="9805828at2"/>
<keyword evidence="2 6" id="KW-0349">Heme</keyword>
<dbReference type="GO" id="GO:0046872">
    <property type="term" value="F:metal ion binding"/>
    <property type="evidence" value="ECO:0007669"/>
    <property type="project" value="UniProtKB-KW"/>
</dbReference>
<dbReference type="AlphaFoldDB" id="A0A317F889"/>
<dbReference type="Gene3D" id="1.10.760.10">
    <property type="entry name" value="Cytochrome c-like domain"/>
    <property type="match status" value="1"/>
</dbReference>
<accession>A0A317F889</accession>